<dbReference type="InterPro" id="IPR002656">
    <property type="entry name" value="Acyl_transf_3_dom"/>
</dbReference>
<dbReference type="EMBL" id="BSPL01000017">
    <property type="protein sequence ID" value="GLS70750.1"/>
    <property type="molecule type" value="Genomic_DNA"/>
</dbReference>
<feature type="transmembrane region" description="Helical" evidence="1">
    <location>
        <begin position="76"/>
        <end position="94"/>
    </location>
</feature>
<organism evidence="3 4">
    <name type="scientific">Methylobacterium tardum</name>
    <dbReference type="NCBI Taxonomy" id="374432"/>
    <lineage>
        <taxon>Bacteria</taxon>
        <taxon>Pseudomonadati</taxon>
        <taxon>Pseudomonadota</taxon>
        <taxon>Alphaproteobacteria</taxon>
        <taxon>Hyphomicrobiales</taxon>
        <taxon>Methylobacteriaceae</taxon>
        <taxon>Methylobacterium</taxon>
    </lineage>
</organism>
<evidence type="ECO:0000313" key="3">
    <source>
        <dbReference type="EMBL" id="GLS70750.1"/>
    </source>
</evidence>
<keyword evidence="3" id="KW-0012">Acyltransferase</keyword>
<reference evidence="4" key="1">
    <citation type="journal article" date="2019" name="Int. J. Syst. Evol. Microbiol.">
        <title>The Global Catalogue of Microorganisms (GCM) 10K type strain sequencing project: providing services to taxonomists for standard genome sequencing and annotation.</title>
        <authorList>
            <consortium name="The Broad Institute Genomics Platform"/>
            <consortium name="The Broad Institute Genome Sequencing Center for Infectious Disease"/>
            <person name="Wu L."/>
            <person name="Ma J."/>
        </authorList>
    </citation>
    <scope>NUCLEOTIDE SEQUENCE [LARGE SCALE GENOMIC DNA]</scope>
    <source>
        <strain evidence="4">NBRC 103632</strain>
    </source>
</reference>
<dbReference type="InterPro" id="IPR050879">
    <property type="entry name" value="Acyltransferase_3"/>
</dbReference>
<keyword evidence="4" id="KW-1185">Reference proteome</keyword>
<keyword evidence="1" id="KW-0472">Membrane</keyword>
<dbReference type="RefSeq" id="WP_238198220.1">
    <property type="nucleotide sequence ID" value="NZ_BPQZ01000023.1"/>
</dbReference>
<evidence type="ECO:0000259" key="2">
    <source>
        <dbReference type="Pfam" id="PF01757"/>
    </source>
</evidence>
<feature type="transmembrane region" description="Helical" evidence="1">
    <location>
        <begin position="248"/>
        <end position="265"/>
    </location>
</feature>
<keyword evidence="1" id="KW-0812">Transmembrane</keyword>
<dbReference type="GO" id="GO:0016020">
    <property type="term" value="C:membrane"/>
    <property type="evidence" value="ECO:0007669"/>
    <property type="project" value="TreeGrafter"/>
</dbReference>
<keyword evidence="3" id="KW-0808">Transferase</keyword>
<feature type="transmembrane region" description="Helical" evidence="1">
    <location>
        <begin position="214"/>
        <end position="236"/>
    </location>
</feature>
<evidence type="ECO:0000256" key="1">
    <source>
        <dbReference type="SAM" id="Phobius"/>
    </source>
</evidence>
<feature type="transmembrane region" description="Helical" evidence="1">
    <location>
        <begin position="312"/>
        <end position="335"/>
    </location>
</feature>
<proteinExistence type="predicted"/>
<name>A0AA37WR88_9HYPH</name>
<dbReference type="AlphaFoldDB" id="A0AA37WR88"/>
<protein>
    <submittedName>
        <fullName evidence="3">Acyltransferase</fullName>
    </submittedName>
</protein>
<gene>
    <name evidence="3" type="primary">exoZ</name>
    <name evidence="3" type="ORF">GCM10007890_27630</name>
</gene>
<dbReference type="PANTHER" id="PTHR23028">
    <property type="entry name" value="ACETYLTRANSFERASE"/>
    <property type="match status" value="1"/>
</dbReference>
<dbReference type="GO" id="GO:0000271">
    <property type="term" value="P:polysaccharide biosynthetic process"/>
    <property type="evidence" value="ECO:0007669"/>
    <property type="project" value="TreeGrafter"/>
</dbReference>
<dbReference type="PANTHER" id="PTHR23028:SF131">
    <property type="entry name" value="BLR2367 PROTEIN"/>
    <property type="match status" value="1"/>
</dbReference>
<accession>A0AA37WR88</accession>
<dbReference type="GO" id="GO:0016747">
    <property type="term" value="F:acyltransferase activity, transferring groups other than amino-acyl groups"/>
    <property type="evidence" value="ECO:0007669"/>
    <property type="project" value="InterPro"/>
</dbReference>
<evidence type="ECO:0000313" key="4">
    <source>
        <dbReference type="Proteomes" id="UP001157440"/>
    </source>
</evidence>
<feature type="transmembrane region" description="Helical" evidence="1">
    <location>
        <begin position="155"/>
        <end position="179"/>
    </location>
</feature>
<feature type="transmembrane region" description="Helical" evidence="1">
    <location>
        <begin position="7"/>
        <end position="28"/>
    </location>
</feature>
<dbReference type="Proteomes" id="UP001157440">
    <property type="component" value="Unassembled WGS sequence"/>
</dbReference>
<sequence>MIYSLQVLRALAAYLVFLLHFSLYAGPVLPQPDLLAFCAAGVDIFFVLSGFIMFVSTHGRAERPGAFLVRRVARVVPVYWLVTVGLALMTLVGLKPVGIVEFRPEYLLQSLAFLPFSRGGYIEPLNSVGWTLNYEMFFYAVFAGLLLIRTSTHRVLAAAGLFLGLILLGLVPVPGIYWAFYTKPIVIEFAFGIGLGYAYERLRSVPPGFPVRRVASLAVLAAALLLLGGQGGAYALGVSPELQGFYRPLVWGSAAVLIVGAMLLLERAGIVLRARWLFSQGNASYAFYLIHNVLLHTAAKIVLALVTPGILSAALIFVIAFAAAAFLGDLVFRFVEAPGSAALRRRYERWHEWRIGSASLPGTITT</sequence>
<comment type="caution">
    <text evidence="3">The sequence shown here is derived from an EMBL/GenBank/DDBJ whole genome shotgun (WGS) entry which is preliminary data.</text>
</comment>
<dbReference type="Pfam" id="PF01757">
    <property type="entry name" value="Acyl_transf_3"/>
    <property type="match status" value="1"/>
</dbReference>
<keyword evidence="1" id="KW-1133">Transmembrane helix</keyword>
<feature type="transmembrane region" description="Helical" evidence="1">
    <location>
        <begin position="34"/>
        <end position="55"/>
    </location>
</feature>
<feature type="domain" description="Acyltransferase 3" evidence="2">
    <location>
        <begin position="2"/>
        <end position="326"/>
    </location>
</feature>
<feature type="transmembrane region" description="Helical" evidence="1">
    <location>
        <begin position="128"/>
        <end position="148"/>
    </location>
</feature>